<dbReference type="PRINTS" id="PR00455">
    <property type="entry name" value="HTHTETR"/>
</dbReference>
<keyword evidence="3" id="KW-0804">Transcription</keyword>
<sequence>MKDGAVEQGAEQPATTGTSPERSSRRADAVRNRTGILEAARRLVTERGAEVAMGEIAQAAGVAVGTLYRHFPNKADLLAAVVNQYVEALAADAREAWARVEARRADAAQELLDFLERALEMIARSHSAKTVALALGAPVECSEPEARATEALERLIEVGREEGRLRADLTVSDLYILMVFCPADSPVEVRRRWLELIRPGLLAPTGKTSPAAGE</sequence>
<reference evidence="5 6" key="1">
    <citation type="submission" date="2018-12" db="EMBL/GenBank/DDBJ databases">
        <authorList>
            <consortium name="Pathogen Informatics"/>
        </authorList>
    </citation>
    <scope>NUCLEOTIDE SEQUENCE [LARGE SCALE GENOMIC DNA]</scope>
    <source>
        <strain evidence="5 6">NCTC10951</strain>
    </source>
</reference>
<accession>A0A3S4WJ75</accession>
<feature type="region of interest" description="Disordered" evidence="4">
    <location>
        <begin position="1"/>
        <end position="31"/>
    </location>
</feature>
<dbReference type="EMBL" id="LR134477">
    <property type="protein sequence ID" value="VEI15325.1"/>
    <property type="molecule type" value="Genomic_DNA"/>
</dbReference>
<evidence type="ECO:0000256" key="4">
    <source>
        <dbReference type="SAM" id="MobiDB-lite"/>
    </source>
</evidence>
<dbReference type="InterPro" id="IPR049445">
    <property type="entry name" value="TetR_SbtR-like_C"/>
</dbReference>
<keyword evidence="1" id="KW-0805">Transcription regulation</keyword>
<name>A0A3S4WJ75_ACTVI</name>
<dbReference type="PROSITE" id="PS50977">
    <property type="entry name" value="HTH_TETR_2"/>
    <property type="match status" value="1"/>
</dbReference>
<feature type="compositionally biased region" description="Basic and acidic residues" evidence="4">
    <location>
        <begin position="22"/>
        <end position="31"/>
    </location>
</feature>
<dbReference type="Proteomes" id="UP000268658">
    <property type="component" value="Chromosome"/>
</dbReference>
<dbReference type="OrthoDB" id="3192968at2"/>
<evidence type="ECO:0000256" key="2">
    <source>
        <dbReference type="ARBA" id="ARBA00023125"/>
    </source>
</evidence>
<dbReference type="Gene3D" id="1.10.357.10">
    <property type="entry name" value="Tetracycline Repressor, domain 2"/>
    <property type="match status" value="1"/>
</dbReference>
<dbReference type="InterPro" id="IPR050109">
    <property type="entry name" value="HTH-type_TetR-like_transc_reg"/>
</dbReference>
<dbReference type="SUPFAM" id="SSF48498">
    <property type="entry name" value="Tetracyclin repressor-like, C-terminal domain"/>
    <property type="match status" value="1"/>
</dbReference>
<dbReference type="SUPFAM" id="SSF46689">
    <property type="entry name" value="Homeodomain-like"/>
    <property type="match status" value="1"/>
</dbReference>
<organism evidence="5 6">
    <name type="scientific">Actinomyces viscosus</name>
    <dbReference type="NCBI Taxonomy" id="1656"/>
    <lineage>
        <taxon>Bacteria</taxon>
        <taxon>Bacillati</taxon>
        <taxon>Actinomycetota</taxon>
        <taxon>Actinomycetes</taxon>
        <taxon>Actinomycetales</taxon>
        <taxon>Actinomycetaceae</taxon>
        <taxon>Actinomyces</taxon>
    </lineage>
</organism>
<evidence type="ECO:0000256" key="3">
    <source>
        <dbReference type="ARBA" id="ARBA00023163"/>
    </source>
</evidence>
<protein>
    <submittedName>
        <fullName evidence="5">Potential acrAB operon repressor</fullName>
    </submittedName>
</protein>
<evidence type="ECO:0000313" key="5">
    <source>
        <dbReference type="EMBL" id="VEI15325.1"/>
    </source>
</evidence>
<dbReference type="RefSeq" id="WP_126415333.1">
    <property type="nucleotide sequence ID" value="NZ_JASPER010000029.1"/>
</dbReference>
<evidence type="ECO:0000313" key="6">
    <source>
        <dbReference type="Proteomes" id="UP000268658"/>
    </source>
</evidence>
<dbReference type="GO" id="GO:0003700">
    <property type="term" value="F:DNA-binding transcription factor activity"/>
    <property type="evidence" value="ECO:0007669"/>
    <property type="project" value="TreeGrafter"/>
</dbReference>
<dbReference type="PANTHER" id="PTHR30055">
    <property type="entry name" value="HTH-TYPE TRANSCRIPTIONAL REGULATOR RUTR"/>
    <property type="match status" value="1"/>
</dbReference>
<dbReference type="KEGG" id="avc:NCTC10951_01102"/>
<keyword evidence="2" id="KW-0238">DNA-binding</keyword>
<dbReference type="PANTHER" id="PTHR30055:SF234">
    <property type="entry name" value="HTH-TYPE TRANSCRIPTIONAL REGULATOR BETI"/>
    <property type="match status" value="1"/>
</dbReference>
<evidence type="ECO:0000256" key="1">
    <source>
        <dbReference type="ARBA" id="ARBA00023015"/>
    </source>
</evidence>
<dbReference type="InterPro" id="IPR036271">
    <property type="entry name" value="Tet_transcr_reg_TetR-rel_C_sf"/>
</dbReference>
<dbReference type="GO" id="GO:0000976">
    <property type="term" value="F:transcription cis-regulatory region binding"/>
    <property type="evidence" value="ECO:0007669"/>
    <property type="project" value="TreeGrafter"/>
</dbReference>
<dbReference type="InterPro" id="IPR009057">
    <property type="entry name" value="Homeodomain-like_sf"/>
</dbReference>
<dbReference type="Pfam" id="PF00440">
    <property type="entry name" value="TetR_N"/>
    <property type="match status" value="1"/>
</dbReference>
<dbReference type="Pfam" id="PF21597">
    <property type="entry name" value="TetR_C_43"/>
    <property type="match status" value="1"/>
</dbReference>
<dbReference type="AlphaFoldDB" id="A0A3S4WJ75"/>
<proteinExistence type="predicted"/>
<gene>
    <name evidence="5" type="primary">acrR_1</name>
    <name evidence="5" type="ORF">NCTC10951_01102</name>
</gene>
<dbReference type="InterPro" id="IPR001647">
    <property type="entry name" value="HTH_TetR"/>
</dbReference>